<keyword evidence="2" id="KW-1185">Reference proteome</keyword>
<comment type="caution">
    <text evidence="1">The sequence shown here is derived from an EMBL/GenBank/DDBJ whole genome shotgun (WGS) entry which is preliminary data.</text>
</comment>
<dbReference type="OrthoDB" id="549971at2759"/>
<accession>A0A150FXQ9</accession>
<evidence type="ECO:0000313" key="2">
    <source>
        <dbReference type="Proteomes" id="UP000075714"/>
    </source>
</evidence>
<gene>
    <name evidence="1" type="ORF">GPECTOR_151g44</name>
</gene>
<dbReference type="AlphaFoldDB" id="A0A150FXQ9"/>
<name>A0A150FXQ9_GONPE</name>
<organism evidence="1 2">
    <name type="scientific">Gonium pectorale</name>
    <name type="common">Green alga</name>
    <dbReference type="NCBI Taxonomy" id="33097"/>
    <lineage>
        <taxon>Eukaryota</taxon>
        <taxon>Viridiplantae</taxon>
        <taxon>Chlorophyta</taxon>
        <taxon>core chlorophytes</taxon>
        <taxon>Chlorophyceae</taxon>
        <taxon>CS clade</taxon>
        <taxon>Chlamydomonadales</taxon>
        <taxon>Volvocaceae</taxon>
        <taxon>Gonium</taxon>
    </lineage>
</organism>
<proteinExistence type="predicted"/>
<dbReference type="CDD" id="cd14733">
    <property type="entry name" value="BACK"/>
    <property type="match status" value="1"/>
</dbReference>
<evidence type="ECO:0000313" key="1">
    <source>
        <dbReference type="EMBL" id="KXZ42403.1"/>
    </source>
</evidence>
<dbReference type="EMBL" id="LSYV01000151">
    <property type="protein sequence ID" value="KXZ42403.1"/>
    <property type="molecule type" value="Genomic_DNA"/>
</dbReference>
<protein>
    <submittedName>
        <fullName evidence="1">Uncharacterized protein</fullName>
    </submittedName>
</protein>
<reference evidence="2" key="1">
    <citation type="journal article" date="2016" name="Nat. Commun.">
        <title>The Gonium pectorale genome demonstrates co-option of cell cycle regulation during the evolution of multicellularity.</title>
        <authorList>
            <person name="Hanschen E.R."/>
            <person name="Marriage T.N."/>
            <person name="Ferris P.J."/>
            <person name="Hamaji T."/>
            <person name="Toyoda A."/>
            <person name="Fujiyama A."/>
            <person name="Neme R."/>
            <person name="Noguchi H."/>
            <person name="Minakuchi Y."/>
            <person name="Suzuki M."/>
            <person name="Kawai-Toyooka H."/>
            <person name="Smith D.R."/>
            <person name="Sparks H."/>
            <person name="Anderson J."/>
            <person name="Bakaric R."/>
            <person name="Luria V."/>
            <person name="Karger A."/>
            <person name="Kirschner M.W."/>
            <person name="Durand P.M."/>
            <person name="Michod R.E."/>
            <person name="Nozaki H."/>
            <person name="Olson B.J."/>
        </authorList>
    </citation>
    <scope>NUCLEOTIDE SEQUENCE [LARGE SCALE GENOMIC DNA]</scope>
    <source>
        <strain evidence="2">NIES-2863</strain>
    </source>
</reference>
<dbReference type="Proteomes" id="UP000075714">
    <property type="component" value="Unassembled WGS sequence"/>
</dbReference>
<sequence length="116" mass="12934">MSAYPLELVNWDNVEDLMHLADKYDMPVVGAACWDYISRNKESLTLDAPLTSPKNLLRAATLYDQYSSGGNAPGCTCVSWQQQQWRAAAPREVATKLRALVKDEHYTTIISSAVQV</sequence>